<dbReference type="AlphaFoldDB" id="A0A7K1XYR3"/>
<dbReference type="PANTHER" id="PTHR42923">
    <property type="entry name" value="PROTOPORPHYRINOGEN OXIDASE"/>
    <property type="match status" value="1"/>
</dbReference>
<dbReference type="EMBL" id="WVHS01000003">
    <property type="protein sequence ID" value="MXV16110.1"/>
    <property type="molecule type" value="Genomic_DNA"/>
</dbReference>
<dbReference type="InterPro" id="IPR036188">
    <property type="entry name" value="FAD/NAD-bd_sf"/>
</dbReference>
<dbReference type="InterPro" id="IPR002937">
    <property type="entry name" value="Amino_oxidase"/>
</dbReference>
<dbReference type="GO" id="GO:0016491">
    <property type="term" value="F:oxidoreductase activity"/>
    <property type="evidence" value="ECO:0007669"/>
    <property type="project" value="InterPro"/>
</dbReference>
<dbReference type="SUPFAM" id="SSF51905">
    <property type="entry name" value="FAD/NAD(P)-binding domain"/>
    <property type="match status" value="1"/>
</dbReference>
<name>A0A7K1XYR3_9SPHI</name>
<dbReference type="Gene3D" id="3.50.50.60">
    <property type="entry name" value="FAD/NAD(P)-binding domain"/>
    <property type="match status" value="2"/>
</dbReference>
<proteinExistence type="predicted"/>
<evidence type="ECO:0000313" key="3">
    <source>
        <dbReference type="Proteomes" id="UP000451233"/>
    </source>
</evidence>
<feature type="domain" description="Amine oxidase" evidence="1">
    <location>
        <begin position="21"/>
        <end position="304"/>
    </location>
</feature>
<gene>
    <name evidence="2" type="ORF">GS398_12415</name>
</gene>
<evidence type="ECO:0000259" key="1">
    <source>
        <dbReference type="Pfam" id="PF01593"/>
    </source>
</evidence>
<dbReference type="PANTHER" id="PTHR42923:SF17">
    <property type="entry name" value="AMINE OXIDASE DOMAIN-CONTAINING PROTEIN"/>
    <property type="match status" value="1"/>
</dbReference>
<keyword evidence="3" id="KW-1185">Reference proteome</keyword>
<dbReference type="Proteomes" id="UP000451233">
    <property type="component" value="Unassembled WGS sequence"/>
</dbReference>
<dbReference type="PROSITE" id="PS51257">
    <property type="entry name" value="PROKAR_LIPOPROTEIN"/>
    <property type="match status" value="1"/>
</dbReference>
<dbReference type="InterPro" id="IPR050464">
    <property type="entry name" value="Zeta_carotene_desat/Oxidored"/>
</dbReference>
<accession>A0A7K1XYR3</accession>
<dbReference type="Gene3D" id="3.90.660.10">
    <property type="match status" value="1"/>
</dbReference>
<evidence type="ECO:0000313" key="2">
    <source>
        <dbReference type="EMBL" id="MXV16110.1"/>
    </source>
</evidence>
<dbReference type="RefSeq" id="WP_160907131.1">
    <property type="nucleotide sequence ID" value="NZ_WVHS01000003.1"/>
</dbReference>
<organism evidence="2 3">
    <name type="scientific">Hufsiella ginkgonis</name>
    <dbReference type="NCBI Taxonomy" id="2695274"/>
    <lineage>
        <taxon>Bacteria</taxon>
        <taxon>Pseudomonadati</taxon>
        <taxon>Bacteroidota</taxon>
        <taxon>Sphingobacteriia</taxon>
        <taxon>Sphingobacteriales</taxon>
        <taxon>Sphingobacteriaceae</taxon>
        <taxon>Hufsiella</taxon>
    </lineage>
</organism>
<reference evidence="2 3" key="1">
    <citation type="submission" date="2019-11" db="EMBL/GenBank/DDBJ databases">
        <title>Pedobacter sp. HMF7056 Genome sequencing and assembly.</title>
        <authorList>
            <person name="Kang H."/>
            <person name="Kim H."/>
            <person name="Joh K."/>
        </authorList>
    </citation>
    <scope>NUCLEOTIDE SEQUENCE [LARGE SCALE GENOMIC DNA]</scope>
    <source>
        <strain evidence="2 3">HMF7056</strain>
    </source>
</reference>
<sequence>MHKTAIIGTGIAGMGCGHFLHRETDLTFYEQNDYVGGHTNTVTVDENGKPVYIDTGFMVFNYKTYPNLCKLFTEINAPVKKTDMSFSVQHVPSGLEYSGSSVNHLFAQRKNIFNLSYLRMLRQISRFNKESVRILDDPRYADYSIGRYIREFNFGEEMLWKYLVPMSSAVWSTPMEQMLDFPAVTLIRFFLNHGFLGLDTQHQWYTLEKGSQSYREILIRPFKDKIYLNRGAVKVSRANGKAVVHASDGSQEVFDRVILACHADQALALLEQPSNEEDRLLSTFKYQYNKAVLHTDESIMPKSKLAWSSWNYRIREENGALQPGTIYWMNRLQGVSGKKNYFVSINPHSDLAGNKVLKELDYEHPLFDVPAINAQAELKKLNETGPVYFCGSYFKYGFHEDAFASAVELCRGLPAIGCQ</sequence>
<comment type="caution">
    <text evidence="2">The sequence shown here is derived from an EMBL/GenBank/DDBJ whole genome shotgun (WGS) entry which is preliminary data.</text>
</comment>
<protein>
    <submittedName>
        <fullName evidence="2">NAD(P)-binding protein</fullName>
    </submittedName>
</protein>
<dbReference type="Pfam" id="PF01593">
    <property type="entry name" value="Amino_oxidase"/>
    <property type="match status" value="1"/>
</dbReference>